<feature type="region of interest" description="Disordered" evidence="8">
    <location>
        <begin position="485"/>
        <end position="648"/>
    </location>
</feature>
<keyword evidence="9" id="KW-1133">Transmembrane helix</keyword>
<dbReference type="InterPro" id="IPR001394">
    <property type="entry name" value="Peptidase_C19_UCH"/>
</dbReference>
<keyword evidence="6" id="KW-0378">Hydrolase</keyword>
<dbReference type="EMBL" id="ML979014">
    <property type="protein sequence ID" value="KAF1922860.1"/>
    <property type="molecule type" value="Genomic_DNA"/>
</dbReference>
<dbReference type="Gene3D" id="3.90.70.10">
    <property type="entry name" value="Cysteine proteinases"/>
    <property type="match status" value="1"/>
</dbReference>
<dbReference type="GO" id="GO:0006508">
    <property type="term" value="P:proteolysis"/>
    <property type="evidence" value="ECO:0007669"/>
    <property type="project" value="UniProtKB-KW"/>
</dbReference>
<reference evidence="11" key="1">
    <citation type="journal article" date="2020" name="Stud. Mycol.">
        <title>101 Dothideomycetes genomes: a test case for predicting lifestyles and emergence of pathogens.</title>
        <authorList>
            <person name="Haridas S."/>
            <person name="Albert R."/>
            <person name="Binder M."/>
            <person name="Bloem J."/>
            <person name="Labutti K."/>
            <person name="Salamov A."/>
            <person name="Andreopoulos B."/>
            <person name="Baker S."/>
            <person name="Barry K."/>
            <person name="Bills G."/>
            <person name="Bluhm B."/>
            <person name="Cannon C."/>
            <person name="Castanera R."/>
            <person name="Culley D."/>
            <person name="Daum C."/>
            <person name="Ezra D."/>
            <person name="Gonzalez J."/>
            <person name="Henrissat B."/>
            <person name="Kuo A."/>
            <person name="Liang C."/>
            <person name="Lipzen A."/>
            <person name="Lutzoni F."/>
            <person name="Magnuson J."/>
            <person name="Mondo S."/>
            <person name="Nolan M."/>
            <person name="Ohm R."/>
            <person name="Pangilinan J."/>
            <person name="Park H.-J."/>
            <person name="Ramirez L."/>
            <person name="Alfaro M."/>
            <person name="Sun H."/>
            <person name="Tritt A."/>
            <person name="Yoshinaga Y."/>
            <person name="Zwiers L.-H."/>
            <person name="Turgeon B."/>
            <person name="Goodwin S."/>
            <person name="Spatafora J."/>
            <person name="Crous P."/>
            <person name="Grigoriev I."/>
        </authorList>
    </citation>
    <scope>NUCLEOTIDE SEQUENCE</scope>
    <source>
        <strain evidence="11">CBS 183.55</strain>
    </source>
</reference>
<evidence type="ECO:0000256" key="1">
    <source>
        <dbReference type="ARBA" id="ARBA00000707"/>
    </source>
</evidence>
<keyword evidence="9" id="KW-0812">Transmembrane</keyword>
<dbReference type="InterPro" id="IPR038765">
    <property type="entry name" value="Papain-like_cys_pep_sf"/>
</dbReference>
<dbReference type="GO" id="GO:0004843">
    <property type="term" value="F:cysteine-type deubiquitinase activity"/>
    <property type="evidence" value="ECO:0007669"/>
    <property type="project" value="UniProtKB-EC"/>
</dbReference>
<dbReference type="PANTHER" id="PTHR24006">
    <property type="entry name" value="UBIQUITIN CARBOXYL-TERMINAL HYDROLASE"/>
    <property type="match status" value="1"/>
</dbReference>
<evidence type="ECO:0000256" key="5">
    <source>
        <dbReference type="ARBA" id="ARBA00022786"/>
    </source>
</evidence>
<evidence type="ECO:0000256" key="3">
    <source>
        <dbReference type="ARBA" id="ARBA00012759"/>
    </source>
</evidence>
<evidence type="ECO:0000256" key="8">
    <source>
        <dbReference type="SAM" id="MobiDB-lite"/>
    </source>
</evidence>
<keyword evidence="7" id="KW-0788">Thiol protease</keyword>
<dbReference type="GO" id="GO:0005829">
    <property type="term" value="C:cytosol"/>
    <property type="evidence" value="ECO:0007669"/>
    <property type="project" value="TreeGrafter"/>
</dbReference>
<dbReference type="EC" id="3.4.19.12" evidence="3"/>
<comment type="catalytic activity">
    <reaction evidence="1">
        <text>Thiol-dependent hydrolysis of ester, thioester, amide, peptide and isopeptide bonds formed by the C-terminal Gly of ubiquitin (a 76-residue protein attached to proteins as an intracellular targeting signal).</text>
        <dbReference type="EC" id="3.4.19.12"/>
    </reaction>
</comment>
<feature type="domain" description="USP" evidence="10">
    <location>
        <begin position="121"/>
        <end position="671"/>
    </location>
</feature>
<dbReference type="PANTHER" id="PTHR24006:SF888">
    <property type="entry name" value="UBIQUITIN CARBOXYL-TERMINAL HYDROLASE 30"/>
    <property type="match status" value="1"/>
</dbReference>
<dbReference type="GeneID" id="54352072"/>
<feature type="compositionally biased region" description="Polar residues" evidence="8">
    <location>
        <begin position="776"/>
        <end position="797"/>
    </location>
</feature>
<dbReference type="SUPFAM" id="SSF54001">
    <property type="entry name" value="Cysteine proteinases"/>
    <property type="match status" value="1"/>
</dbReference>
<dbReference type="CDD" id="cd02662">
    <property type="entry name" value="Peptidase_C19F"/>
    <property type="match status" value="1"/>
</dbReference>
<gene>
    <name evidence="11" type="ORF">M421DRAFT_426481</name>
</gene>
<dbReference type="InterPro" id="IPR050164">
    <property type="entry name" value="Peptidase_C19"/>
</dbReference>
<feature type="region of interest" description="Disordered" evidence="8">
    <location>
        <begin position="714"/>
        <end position="797"/>
    </location>
</feature>
<dbReference type="Pfam" id="PF00443">
    <property type="entry name" value="UCH"/>
    <property type="match status" value="1"/>
</dbReference>
<evidence type="ECO:0000256" key="4">
    <source>
        <dbReference type="ARBA" id="ARBA00022670"/>
    </source>
</evidence>
<dbReference type="InterPro" id="IPR028889">
    <property type="entry name" value="USP"/>
</dbReference>
<evidence type="ECO:0000259" key="10">
    <source>
        <dbReference type="PROSITE" id="PS50235"/>
    </source>
</evidence>
<keyword evidence="5" id="KW-0833">Ubl conjugation pathway</keyword>
<organism evidence="11 12">
    <name type="scientific">Didymella exigua CBS 183.55</name>
    <dbReference type="NCBI Taxonomy" id="1150837"/>
    <lineage>
        <taxon>Eukaryota</taxon>
        <taxon>Fungi</taxon>
        <taxon>Dikarya</taxon>
        <taxon>Ascomycota</taxon>
        <taxon>Pezizomycotina</taxon>
        <taxon>Dothideomycetes</taxon>
        <taxon>Pleosporomycetidae</taxon>
        <taxon>Pleosporales</taxon>
        <taxon>Pleosporineae</taxon>
        <taxon>Didymellaceae</taxon>
        <taxon>Didymella</taxon>
    </lineage>
</organism>
<accession>A0A6A5R6L2</accession>
<name>A0A6A5R6L2_9PLEO</name>
<sequence length="797" mass="85070">MSHGDFLSFEEFNRRAATPHTHTTPAAVAIAAVAAVYALFTFLDFLGYPVGFWIRRSLHAMAREVVRAASPAPSLDSQASDDSAHSGGLMGNLFGMGASVLSKGVRGVASALSRGPSDVPPGLGNYDNSCYQNSVIQGLAALPSLRSYLEKTTAEHDSLTADTTNGALLELISQLNDPGQRGRHFWVRGTLKSMSTFTQQDAQEYYSRILDELDTELKKASSSAKEEAGGTAATGEQSGAAAKQPAAAKQSAAAKQPAAAPMPLEGALAQRVGCTSCGYSEGLSLIPFNCITVSLGRRNGYDVRELLDDHTDLEYIDGVECSKCTLLKLKRTLVPVVEKQGRDTPFGARLRLVQDALDDEDLKDATLIKTLNIPKKNWVKSEKSKQVVVARAPKSLVLHVNRSIFDETTFAQYKNNAGVRYPSTLDLARWCLGTAPSRTHKPDLDPKTDAWPRDPKVSMLSAGADAPSPFQYRLRAAVTHFGTHGNGHYVCYRPHPRRVEEKDDTEPKDADEGRAAADPTADAKEDPTADAEEDPTADAEEDPTADAEEDPTADAEEDPTADAEEDPTADAEEDPTADAEEDPTADAEEDPTADAEEDPTADADPTADEADVDSTADADPTADAQPDVDNDEEQQQPPSEQWYRFSDDTVYAVSEQEAHQGNVFMLFYERIDDAPPKAPATEPPAVVAAAPLPAADTSQAAKDTQAAIRVALPSDDDEACTPPGTTSQATPPLPSDEARAAVEDTRDARADAKAEAETAPTPTPTLPKLSPHTMRTAGNASTRNSGSRASLQLVSAS</sequence>
<comment type="similarity">
    <text evidence="2">Belongs to the peptidase C19 family.</text>
</comment>
<evidence type="ECO:0000256" key="2">
    <source>
        <dbReference type="ARBA" id="ARBA00009085"/>
    </source>
</evidence>
<feature type="compositionally biased region" description="Basic and acidic residues" evidence="8">
    <location>
        <begin position="736"/>
        <end position="756"/>
    </location>
</feature>
<feature type="compositionally biased region" description="Acidic residues" evidence="8">
    <location>
        <begin position="528"/>
        <end position="616"/>
    </location>
</feature>
<protein>
    <recommendedName>
        <fullName evidence="3">ubiquitinyl hydrolase 1</fullName>
        <ecNumber evidence="3">3.4.19.12</ecNumber>
    </recommendedName>
</protein>
<proteinExistence type="inferred from homology"/>
<evidence type="ECO:0000313" key="11">
    <source>
        <dbReference type="EMBL" id="KAF1922860.1"/>
    </source>
</evidence>
<dbReference type="RefSeq" id="XP_033443113.1">
    <property type="nucleotide sequence ID" value="XM_033594404.1"/>
</dbReference>
<dbReference type="GO" id="GO:0005634">
    <property type="term" value="C:nucleus"/>
    <property type="evidence" value="ECO:0007669"/>
    <property type="project" value="TreeGrafter"/>
</dbReference>
<dbReference type="GO" id="GO:0016579">
    <property type="term" value="P:protein deubiquitination"/>
    <property type="evidence" value="ECO:0007669"/>
    <property type="project" value="InterPro"/>
</dbReference>
<evidence type="ECO:0000313" key="12">
    <source>
        <dbReference type="Proteomes" id="UP000800082"/>
    </source>
</evidence>
<feature type="compositionally biased region" description="Basic and acidic residues" evidence="8">
    <location>
        <begin position="497"/>
        <end position="527"/>
    </location>
</feature>
<evidence type="ECO:0000256" key="9">
    <source>
        <dbReference type="SAM" id="Phobius"/>
    </source>
</evidence>
<keyword evidence="9" id="KW-0472">Membrane</keyword>
<evidence type="ECO:0000256" key="7">
    <source>
        <dbReference type="ARBA" id="ARBA00022807"/>
    </source>
</evidence>
<dbReference type="OrthoDB" id="2020758at2759"/>
<feature type="region of interest" description="Disordered" evidence="8">
    <location>
        <begin position="220"/>
        <end position="254"/>
    </location>
</feature>
<dbReference type="AlphaFoldDB" id="A0A6A5R6L2"/>
<dbReference type="Proteomes" id="UP000800082">
    <property type="component" value="Unassembled WGS sequence"/>
</dbReference>
<dbReference type="PROSITE" id="PS50235">
    <property type="entry name" value="USP_3"/>
    <property type="match status" value="1"/>
</dbReference>
<keyword evidence="4" id="KW-0645">Protease</keyword>
<feature type="transmembrane region" description="Helical" evidence="9">
    <location>
        <begin position="26"/>
        <end position="54"/>
    </location>
</feature>
<feature type="compositionally biased region" description="Low complexity" evidence="8">
    <location>
        <begin position="229"/>
        <end position="254"/>
    </location>
</feature>
<keyword evidence="12" id="KW-1185">Reference proteome</keyword>
<evidence type="ECO:0000256" key="6">
    <source>
        <dbReference type="ARBA" id="ARBA00022801"/>
    </source>
</evidence>